<evidence type="ECO:0000256" key="9">
    <source>
        <dbReference type="PROSITE-ProRule" id="PRU00192"/>
    </source>
</evidence>
<evidence type="ECO:0000313" key="13">
    <source>
        <dbReference type="EMBL" id="ORZ20765.1"/>
    </source>
</evidence>
<keyword evidence="5 11" id="KW-0812">Transmembrane</keyword>
<dbReference type="CDD" id="cd11855">
    <property type="entry name" value="SH3_Sho1p"/>
    <property type="match status" value="1"/>
</dbReference>
<feature type="compositionally biased region" description="Low complexity" evidence="10">
    <location>
        <begin position="189"/>
        <end position="217"/>
    </location>
</feature>
<feature type="transmembrane region" description="Helical" evidence="11">
    <location>
        <begin position="107"/>
        <end position="126"/>
    </location>
</feature>
<evidence type="ECO:0000256" key="3">
    <source>
        <dbReference type="ARBA" id="ARBA00022443"/>
    </source>
</evidence>
<feature type="transmembrane region" description="Helical" evidence="11">
    <location>
        <begin position="68"/>
        <end position="87"/>
    </location>
</feature>
<keyword evidence="14" id="KW-1185">Reference proteome</keyword>
<comment type="subcellular location">
    <subcellularLocation>
        <location evidence="1">Cell membrane</location>
        <topology evidence="1">Multi-pass membrane protein</topology>
    </subcellularLocation>
</comment>
<evidence type="ECO:0000256" key="8">
    <source>
        <dbReference type="ARBA" id="ARBA00023136"/>
    </source>
</evidence>
<evidence type="ECO:0000313" key="14">
    <source>
        <dbReference type="Proteomes" id="UP000193560"/>
    </source>
</evidence>
<evidence type="ECO:0000256" key="5">
    <source>
        <dbReference type="ARBA" id="ARBA00022692"/>
    </source>
</evidence>
<feature type="domain" description="SH3" evidence="12">
    <location>
        <begin position="250"/>
        <end position="311"/>
    </location>
</feature>
<dbReference type="PROSITE" id="PS51257">
    <property type="entry name" value="PROKAR_LIPOPROTEIN"/>
    <property type="match status" value="1"/>
</dbReference>
<keyword evidence="8 11" id="KW-0472">Membrane</keyword>
<dbReference type="AlphaFoldDB" id="A0A1X2IR42"/>
<dbReference type="OrthoDB" id="5983572at2759"/>
<keyword evidence="7" id="KW-0346">Stress response</keyword>
<dbReference type="Pfam" id="PF00018">
    <property type="entry name" value="SH3_1"/>
    <property type="match status" value="1"/>
</dbReference>
<dbReference type="PRINTS" id="PR00452">
    <property type="entry name" value="SH3DOMAIN"/>
</dbReference>
<dbReference type="InterPro" id="IPR001452">
    <property type="entry name" value="SH3_domain"/>
</dbReference>
<accession>A0A1X2IR42</accession>
<dbReference type="SMART" id="SM00326">
    <property type="entry name" value="SH3"/>
    <property type="match status" value="1"/>
</dbReference>
<proteinExistence type="inferred from homology"/>
<dbReference type="Proteomes" id="UP000193560">
    <property type="component" value="Unassembled WGS sequence"/>
</dbReference>
<evidence type="ECO:0000256" key="10">
    <source>
        <dbReference type="SAM" id="MobiDB-lite"/>
    </source>
</evidence>
<dbReference type="EMBL" id="MCGE01000006">
    <property type="protein sequence ID" value="ORZ20765.1"/>
    <property type="molecule type" value="Genomic_DNA"/>
</dbReference>
<feature type="region of interest" description="Disordered" evidence="10">
    <location>
        <begin position="188"/>
        <end position="217"/>
    </location>
</feature>
<dbReference type="InterPro" id="IPR036028">
    <property type="entry name" value="SH3-like_dom_sf"/>
</dbReference>
<dbReference type="STRING" id="90262.A0A1X2IR42"/>
<dbReference type="InterPro" id="IPR035522">
    <property type="entry name" value="Sho1_SH3"/>
</dbReference>
<feature type="transmembrane region" description="Helical" evidence="11">
    <location>
        <begin position="42"/>
        <end position="61"/>
    </location>
</feature>
<evidence type="ECO:0000256" key="1">
    <source>
        <dbReference type="ARBA" id="ARBA00004651"/>
    </source>
</evidence>
<comment type="caution">
    <text evidence="13">The sequence shown here is derived from an EMBL/GenBank/DDBJ whole genome shotgun (WGS) entry which is preliminary data.</text>
</comment>
<protein>
    <recommendedName>
        <fullName evidence="12">SH3 domain-containing protein</fullName>
    </recommendedName>
</protein>
<evidence type="ECO:0000256" key="2">
    <source>
        <dbReference type="ARBA" id="ARBA00009739"/>
    </source>
</evidence>
<reference evidence="13 14" key="1">
    <citation type="submission" date="2016-07" db="EMBL/GenBank/DDBJ databases">
        <title>Pervasive Adenine N6-methylation of Active Genes in Fungi.</title>
        <authorList>
            <consortium name="DOE Joint Genome Institute"/>
            <person name="Mondo S.J."/>
            <person name="Dannebaum R.O."/>
            <person name="Kuo R.C."/>
            <person name="Labutti K."/>
            <person name="Haridas S."/>
            <person name="Kuo A."/>
            <person name="Salamov A."/>
            <person name="Ahrendt S.R."/>
            <person name="Lipzen A."/>
            <person name="Sullivan W."/>
            <person name="Andreopoulos W.B."/>
            <person name="Clum A."/>
            <person name="Lindquist E."/>
            <person name="Daum C."/>
            <person name="Ramamoorthy G.K."/>
            <person name="Gryganskyi A."/>
            <person name="Culley D."/>
            <person name="Magnuson J.K."/>
            <person name="James T.Y."/>
            <person name="O'Malley M.A."/>
            <person name="Stajich J.E."/>
            <person name="Spatafora J.W."/>
            <person name="Visel A."/>
            <person name="Grigoriev I.V."/>
        </authorList>
    </citation>
    <scope>NUCLEOTIDE SEQUENCE [LARGE SCALE GENOMIC DNA]</scope>
    <source>
        <strain evidence="13 14">NRRL 1336</strain>
    </source>
</reference>
<gene>
    <name evidence="13" type="ORF">BCR42DRAFT_409457</name>
</gene>
<evidence type="ECO:0000256" key="6">
    <source>
        <dbReference type="ARBA" id="ARBA00022989"/>
    </source>
</evidence>
<comment type="similarity">
    <text evidence="2">Belongs to the SHO1 family.</text>
</comment>
<name>A0A1X2IR42_9FUNG</name>
<keyword evidence="3 9" id="KW-0728">SH3 domain</keyword>
<evidence type="ECO:0000256" key="7">
    <source>
        <dbReference type="ARBA" id="ARBA00023016"/>
    </source>
</evidence>
<dbReference type="Gene3D" id="2.30.30.40">
    <property type="entry name" value="SH3 Domains"/>
    <property type="match status" value="1"/>
</dbReference>
<sequence length="311" mass="34104">MVSTDKSKLSHNPFLLATTILAVCALLVSLTGACALKVLQGAWWIVVYQVIIVSGHALIFMRGILAHYRLAMLTMLAISIPLLTIQIDYILQYSKPAQLNRMAANAYAAGYIGLVLIQYTWVLVLGSEPKSYLGQLAQDDHSMESSLVEPQFYSEKQVSNNINSGSTTIHAGGDSLQEFSQVYMPHAITTPAGNTTNTQQQQQQQQASTTTTAPANNTAHTTIPIEQSSEPLAQAQDSQSLTQIDANGVDFKEKVQAIHAYQANPQDPNELDFEKGEVVEIVDRKGNWWQARKADGRVGIIPSNYFRPLQG</sequence>
<evidence type="ECO:0000259" key="12">
    <source>
        <dbReference type="PROSITE" id="PS50002"/>
    </source>
</evidence>
<keyword evidence="6 11" id="KW-1133">Transmembrane helix</keyword>
<evidence type="ECO:0000256" key="11">
    <source>
        <dbReference type="SAM" id="Phobius"/>
    </source>
</evidence>
<keyword evidence="4" id="KW-1003">Cell membrane</keyword>
<organism evidence="13 14">
    <name type="scientific">Absidia repens</name>
    <dbReference type="NCBI Taxonomy" id="90262"/>
    <lineage>
        <taxon>Eukaryota</taxon>
        <taxon>Fungi</taxon>
        <taxon>Fungi incertae sedis</taxon>
        <taxon>Mucoromycota</taxon>
        <taxon>Mucoromycotina</taxon>
        <taxon>Mucoromycetes</taxon>
        <taxon>Mucorales</taxon>
        <taxon>Cunninghamellaceae</taxon>
        <taxon>Absidia</taxon>
    </lineage>
</organism>
<dbReference type="GO" id="GO:0005886">
    <property type="term" value="C:plasma membrane"/>
    <property type="evidence" value="ECO:0007669"/>
    <property type="project" value="UniProtKB-SubCell"/>
</dbReference>
<dbReference type="SUPFAM" id="SSF50044">
    <property type="entry name" value="SH3-domain"/>
    <property type="match status" value="1"/>
</dbReference>
<evidence type="ECO:0000256" key="4">
    <source>
        <dbReference type="ARBA" id="ARBA00022475"/>
    </source>
</evidence>
<dbReference type="PROSITE" id="PS50002">
    <property type="entry name" value="SH3"/>
    <property type="match status" value="1"/>
</dbReference>